<feature type="domain" description="ABC-2 type transporter transmembrane" evidence="7">
    <location>
        <begin position="20"/>
        <end position="370"/>
    </location>
</feature>
<evidence type="ECO:0000256" key="3">
    <source>
        <dbReference type="ARBA" id="ARBA00022692"/>
    </source>
</evidence>
<name>A0ABQ4P814_9GAMM</name>
<evidence type="ECO:0000256" key="5">
    <source>
        <dbReference type="ARBA" id="ARBA00023136"/>
    </source>
</evidence>
<feature type="transmembrane region" description="Helical" evidence="6">
    <location>
        <begin position="228"/>
        <end position="254"/>
    </location>
</feature>
<comment type="caution">
    <text evidence="8">The sequence shown here is derived from an EMBL/GenBank/DDBJ whole genome shotgun (WGS) entry which is preliminary data.</text>
</comment>
<dbReference type="PANTHER" id="PTHR30294:SF47">
    <property type="entry name" value="INNER MEMBRANE TRANSPORT PERMEASE YHHJ"/>
    <property type="match status" value="1"/>
</dbReference>
<reference evidence="8 9" key="1">
    <citation type="submission" date="2021-05" db="EMBL/GenBank/DDBJ databases">
        <title>Molecular characterization for Shewanella algae harboring chromosomal blaOXA-55-like strains isolated from clinical and environment sample.</title>
        <authorList>
            <person name="Ohama Y."/>
            <person name="Aoki K."/>
            <person name="Harada S."/>
            <person name="Moriya K."/>
            <person name="Ishii Y."/>
            <person name="Tateda K."/>
        </authorList>
    </citation>
    <scope>NUCLEOTIDE SEQUENCE [LARGE SCALE GENOMIC DNA]</scope>
    <source>
        <strain evidence="8 9">LMG 23746</strain>
    </source>
</reference>
<proteinExistence type="predicted"/>
<dbReference type="EMBL" id="BPFB01000006">
    <property type="protein sequence ID" value="GIU43687.1"/>
    <property type="molecule type" value="Genomic_DNA"/>
</dbReference>
<keyword evidence="3 6" id="KW-0812">Transmembrane</keyword>
<feature type="transmembrane region" description="Helical" evidence="6">
    <location>
        <begin position="293"/>
        <end position="312"/>
    </location>
</feature>
<keyword evidence="5 6" id="KW-0472">Membrane</keyword>
<evidence type="ECO:0000313" key="9">
    <source>
        <dbReference type="Proteomes" id="UP000761574"/>
    </source>
</evidence>
<feature type="transmembrane region" description="Helical" evidence="6">
    <location>
        <begin position="20"/>
        <end position="40"/>
    </location>
</feature>
<evidence type="ECO:0000256" key="6">
    <source>
        <dbReference type="SAM" id="Phobius"/>
    </source>
</evidence>
<dbReference type="InterPro" id="IPR051449">
    <property type="entry name" value="ABC-2_transporter_component"/>
</dbReference>
<dbReference type="Gene3D" id="3.40.1710.10">
    <property type="entry name" value="abc type-2 transporter like domain"/>
    <property type="match status" value="1"/>
</dbReference>
<dbReference type="PANTHER" id="PTHR30294">
    <property type="entry name" value="MEMBRANE COMPONENT OF ABC TRANSPORTER YHHJ-RELATED"/>
    <property type="match status" value="1"/>
</dbReference>
<gene>
    <name evidence="8" type="ORF">TUM4630_07620</name>
</gene>
<dbReference type="Pfam" id="PF12698">
    <property type="entry name" value="ABC2_membrane_3"/>
    <property type="match status" value="1"/>
</dbReference>
<accession>A0ABQ4P814</accession>
<evidence type="ECO:0000259" key="7">
    <source>
        <dbReference type="Pfam" id="PF12698"/>
    </source>
</evidence>
<evidence type="ECO:0000256" key="2">
    <source>
        <dbReference type="ARBA" id="ARBA00022475"/>
    </source>
</evidence>
<dbReference type="Proteomes" id="UP000761574">
    <property type="component" value="Unassembled WGS sequence"/>
</dbReference>
<protein>
    <submittedName>
        <fullName evidence="8">ABC transporter</fullName>
    </submittedName>
</protein>
<evidence type="ECO:0000313" key="8">
    <source>
        <dbReference type="EMBL" id="GIU43687.1"/>
    </source>
</evidence>
<keyword evidence="2" id="KW-1003">Cell membrane</keyword>
<sequence>MMSFRQLLQRELNALWHEPWQLALISYIPLIGIFSLWWLFNAGLPRELPVAIVDQDKSQLSRMLVRQLQANAVISPIHYQDVGSAKASMEKAETYAVVVLPFQLNRDLLTGHQPIIDIRYNAQYLLVGKLLSSQIQLSLADGLKHKALIKQLASGVPMAQAKVNINPVQTQISALYNANSNYIVFLLPPVLLALGQLLAMLVFANSLNRELRLNTLQEWFSLGTRRVLFAKILVYTPLIVLQGRLILTLLYQYLGLPLAGQFGQLLLAQVVMLLAVWLLVLTIFFLLQDSARVISFCTALFAPAFPFMGITFPTQEMPLLAQWWRLLMPSSHYIDTHVGVVSYGQSFSAFTQQIVSYWGFLFLIPIIVFLARKVKRDTQVVLSKTQCSEVN</sequence>
<evidence type="ECO:0000256" key="4">
    <source>
        <dbReference type="ARBA" id="ARBA00022989"/>
    </source>
</evidence>
<feature type="transmembrane region" description="Helical" evidence="6">
    <location>
        <begin position="266"/>
        <end position="286"/>
    </location>
</feature>
<keyword evidence="4 6" id="KW-1133">Transmembrane helix</keyword>
<keyword evidence="9" id="KW-1185">Reference proteome</keyword>
<comment type="subcellular location">
    <subcellularLocation>
        <location evidence="1">Cell membrane</location>
        <topology evidence="1">Multi-pass membrane protein</topology>
    </subcellularLocation>
</comment>
<organism evidence="8 9">
    <name type="scientific">Shewanella algidipiscicola</name>
    <dbReference type="NCBI Taxonomy" id="614070"/>
    <lineage>
        <taxon>Bacteria</taxon>
        <taxon>Pseudomonadati</taxon>
        <taxon>Pseudomonadota</taxon>
        <taxon>Gammaproteobacteria</taxon>
        <taxon>Alteromonadales</taxon>
        <taxon>Shewanellaceae</taxon>
        <taxon>Shewanella</taxon>
    </lineage>
</organism>
<evidence type="ECO:0000256" key="1">
    <source>
        <dbReference type="ARBA" id="ARBA00004651"/>
    </source>
</evidence>
<feature type="transmembrane region" description="Helical" evidence="6">
    <location>
        <begin position="182"/>
        <end position="207"/>
    </location>
</feature>
<dbReference type="InterPro" id="IPR013525">
    <property type="entry name" value="ABC2_TM"/>
</dbReference>
<feature type="transmembrane region" description="Helical" evidence="6">
    <location>
        <begin position="354"/>
        <end position="371"/>
    </location>
</feature>